<dbReference type="EMBL" id="CP019336">
    <property type="protein sequence ID" value="AUC23108.1"/>
    <property type="molecule type" value="Genomic_DNA"/>
</dbReference>
<name>A0AAJ1VGZ3_9FLAO</name>
<dbReference type="Proteomes" id="UP000232721">
    <property type="component" value="Chromosome"/>
</dbReference>
<evidence type="ECO:0000313" key="5">
    <source>
        <dbReference type="Proteomes" id="UP001228636"/>
    </source>
</evidence>
<dbReference type="SUPFAM" id="SSF52266">
    <property type="entry name" value="SGNH hydrolase"/>
    <property type="match status" value="1"/>
</dbReference>
<gene>
    <name evidence="2" type="ORF">BTO15_13835</name>
    <name evidence="3" type="ORF">QWY81_12580</name>
</gene>
<protein>
    <recommendedName>
        <fullName evidence="6">SGNH/GDSL hydrolase family protein</fullName>
    </recommendedName>
</protein>
<evidence type="ECO:0000256" key="1">
    <source>
        <dbReference type="SAM" id="Phobius"/>
    </source>
</evidence>
<proteinExistence type="predicted"/>
<reference evidence="2 4" key="2">
    <citation type="submission" date="2017-02" db="EMBL/GenBank/DDBJ databases">
        <title>Trade-off between light-utilization and light-protection in marine flavobacteria.</title>
        <authorList>
            <person name="Kumagai Y."/>
            <person name="Yoshizawa S."/>
            <person name="Kogure K."/>
            <person name="Iwasaki W."/>
        </authorList>
    </citation>
    <scope>NUCLEOTIDE SEQUENCE [LARGE SCALE GENOMIC DNA]</scope>
    <source>
        <strain evidence="2 4">KCTC 23670</strain>
    </source>
</reference>
<dbReference type="RefSeq" id="WP_165733224.1">
    <property type="nucleotide sequence ID" value="NZ_CP019336.1"/>
</dbReference>
<reference evidence="3" key="3">
    <citation type="submission" date="2023-06" db="EMBL/GenBank/DDBJ databases">
        <authorList>
            <person name="Lucena T."/>
            <person name="Sun Q."/>
        </authorList>
    </citation>
    <scope>NUCLEOTIDE SEQUENCE</scope>
    <source>
        <strain evidence="3">CECT 8670</strain>
    </source>
</reference>
<keyword evidence="1" id="KW-1133">Transmembrane helix</keyword>
<organism evidence="3 5">
    <name type="scientific">Polaribacter sejongensis</name>
    <dbReference type="NCBI Taxonomy" id="985043"/>
    <lineage>
        <taxon>Bacteria</taxon>
        <taxon>Pseudomonadati</taxon>
        <taxon>Bacteroidota</taxon>
        <taxon>Flavobacteriia</taxon>
        <taxon>Flavobacteriales</taxon>
        <taxon>Flavobacteriaceae</taxon>
    </lineage>
</organism>
<evidence type="ECO:0000313" key="2">
    <source>
        <dbReference type="EMBL" id="AUC23108.1"/>
    </source>
</evidence>
<dbReference type="GO" id="GO:0016788">
    <property type="term" value="F:hydrolase activity, acting on ester bonds"/>
    <property type="evidence" value="ECO:0007669"/>
    <property type="project" value="UniProtKB-ARBA"/>
</dbReference>
<keyword evidence="1" id="KW-0812">Transmembrane</keyword>
<dbReference type="AlphaFoldDB" id="A0AAJ1VGZ3"/>
<dbReference type="Gene3D" id="3.40.50.1110">
    <property type="entry name" value="SGNH hydrolase"/>
    <property type="match status" value="1"/>
</dbReference>
<accession>A0AAJ1VGZ3</accession>
<keyword evidence="1" id="KW-0472">Membrane</keyword>
<reference evidence="3 5" key="1">
    <citation type="journal article" date="2014" name="Int. J. Syst. Evol. Microbiol.">
        <title>Complete genome sequence of Corynebacterium casei LMG S-19264T (=DSM 44701T), isolated from a smear-ripened cheese.</title>
        <authorList>
            <consortium name="US DOE Joint Genome Institute (JGI-PGF)"/>
            <person name="Walter F."/>
            <person name="Albersmeier A."/>
            <person name="Kalinowski J."/>
            <person name="Ruckert C."/>
        </authorList>
    </citation>
    <scope>NUCLEOTIDE SEQUENCE [LARGE SCALE GENOMIC DNA]</scope>
    <source>
        <strain evidence="3 5">CECT 8670</strain>
    </source>
</reference>
<feature type="transmembrane region" description="Helical" evidence="1">
    <location>
        <begin position="20"/>
        <end position="41"/>
    </location>
</feature>
<sequence>MIKKEIKNKLLKDYLKKGFLFLLLLIVLDNGVNYFLLNGLYRYYGLYNDNEIALVGHSHLMLGIDKVQMEKKLDVKVSKYTREGVNIVERDLMIDQLLKSNQQLKLVVYAVDAWMFTGEGLSENSYKQFYPFMGEKTINNYVFENAAFGDFWQHQIIKSSRYNEGLVSGSFRGYLKSWDNLKVGVLDTVALNSDIKKGDFRKIVSTKENRKIFENTLKKITQKNINIILLYVPTSSIYNNAEIGKFNSEITYFKGIESKFSNIKFLDYNELYSTNASLFYDRIHLNPEGQKLVTGSFIEYLKK</sequence>
<evidence type="ECO:0000313" key="4">
    <source>
        <dbReference type="Proteomes" id="UP000232721"/>
    </source>
</evidence>
<evidence type="ECO:0008006" key="6">
    <source>
        <dbReference type="Google" id="ProtNLM"/>
    </source>
</evidence>
<dbReference type="InterPro" id="IPR036514">
    <property type="entry name" value="SGNH_hydro_sf"/>
</dbReference>
<evidence type="ECO:0000313" key="3">
    <source>
        <dbReference type="EMBL" id="MDN3620293.1"/>
    </source>
</evidence>
<keyword evidence="4" id="KW-1185">Reference proteome</keyword>
<dbReference type="Proteomes" id="UP001228636">
    <property type="component" value="Unassembled WGS sequence"/>
</dbReference>
<dbReference type="EMBL" id="JAUFQH010000010">
    <property type="protein sequence ID" value="MDN3620293.1"/>
    <property type="molecule type" value="Genomic_DNA"/>
</dbReference>